<protein>
    <submittedName>
        <fullName evidence="3">Uncharacterized protein</fullName>
    </submittedName>
</protein>
<reference evidence="4" key="1">
    <citation type="journal article" date="2023" name="Commun. Biol.">
        <title>Genome analysis of Parmales, the sister group of diatoms, reveals the evolutionary specialization of diatoms from phago-mixotrophs to photoautotrophs.</title>
        <authorList>
            <person name="Ban H."/>
            <person name="Sato S."/>
            <person name="Yoshikawa S."/>
            <person name="Yamada K."/>
            <person name="Nakamura Y."/>
            <person name="Ichinomiya M."/>
            <person name="Sato N."/>
            <person name="Blanc-Mathieu R."/>
            <person name="Endo H."/>
            <person name="Kuwata A."/>
            <person name="Ogata H."/>
        </authorList>
    </citation>
    <scope>NUCLEOTIDE SEQUENCE [LARGE SCALE GENOMIC DNA]</scope>
    <source>
        <strain evidence="4">NIES 3699</strain>
    </source>
</reference>
<dbReference type="AlphaFoldDB" id="A0A9W7FB38"/>
<dbReference type="Proteomes" id="UP001165160">
    <property type="component" value="Unassembled WGS sequence"/>
</dbReference>
<feature type="region of interest" description="Disordered" evidence="1">
    <location>
        <begin position="28"/>
        <end position="64"/>
    </location>
</feature>
<keyword evidence="2" id="KW-1133">Transmembrane helix</keyword>
<feature type="compositionally biased region" description="Acidic residues" evidence="1">
    <location>
        <begin position="39"/>
        <end position="51"/>
    </location>
</feature>
<proteinExistence type="predicted"/>
<accession>A0A9W7FB38</accession>
<gene>
    <name evidence="3" type="ORF">TrVE_jg2097</name>
</gene>
<feature type="transmembrane region" description="Helical" evidence="2">
    <location>
        <begin position="6"/>
        <end position="24"/>
    </location>
</feature>
<evidence type="ECO:0000313" key="4">
    <source>
        <dbReference type="Proteomes" id="UP001165160"/>
    </source>
</evidence>
<evidence type="ECO:0000313" key="3">
    <source>
        <dbReference type="EMBL" id="GMI08899.1"/>
    </source>
</evidence>
<name>A0A9W7FB38_9STRA</name>
<organism evidence="3 4">
    <name type="scientific">Triparma verrucosa</name>
    <dbReference type="NCBI Taxonomy" id="1606542"/>
    <lineage>
        <taxon>Eukaryota</taxon>
        <taxon>Sar</taxon>
        <taxon>Stramenopiles</taxon>
        <taxon>Ochrophyta</taxon>
        <taxon>Bolidophyceae</taxon>
        <taxon>Parmales</taxon>
        <taxon>Triparmaceae</taxon>
        <taxon>Triparma</taxon>
    </lineage>
</organism>
<keyword evidence="4" id="KW-1185">Reference proteome</keyword>
<keyword evidence="2" id="KW-0472">Membrane</keyword>
<keyword evidence="2" id="KW-0812">Transmembrane</keyword>
<sequence length="73" mass="7427">MVSAVGGSGALSLGISVLIGMATVTKTHDIRQGSGLSEQQEDGEDGEDGEEDKSKRSISVDEIGDGMALASFV</sequence>
<comment type="caution">
    <text evidence="3">The sequence shown here is derived from an EMBL/GenBank/DDBJ whole genome shotgun (WGS) entry which is preliminary data.</text>
</comment>
<evidence type="ECO:0000256" key="2">
    <source>
        <dbReference type="SAM" id="Phobius"/>
    </source>
</evidence>
<evidence type="ECO:0000256" key="1">
    <source>
        <dbReference type="SAM" id="MobiDB-lite"/>
    </source>
</evidence>
<dbReference type="EMBL" id="BRXX01000390">
    <property type="protein sequence ID" value="GMI08899.1"/>
    <property type="molecule type" value="Genomic_DNA"/>
</dbReference>